<dbReference type="KEGG" id="psua:FLK61_33730"/>
<name>A0A859FFT7_9BACI</name>
<reference evidence="2" key="2">
    <citation type="submission" date="2020-05" db="EMBL/GenBank/DDBJ databases">
        <title>Bacillus alkalisoli sp. nov. isolated from saline soil.</title>
        <authorList>
            <person name="Sun J.-Q."/>
            <person name="Xu L."/>
        </authorList>
    </citation>
    <scope>NUCLEOTIDE SEQUENCE</scope>
    <source>
        <strain evidence="2 3">M4U3P1</strain>
    </source>
</reference>
<reference evidence="3" key="1">
    <citation type="submission" date="2019-07" db="EMBL/GenBank/DDBJ databases">
        <title>Bacillus alkalisoli sp. nov. isolated from saline soil.</title>
        <authorList>
            <person name="Sun J.-Q."/>
            <person name="Xu L."/>
        </authorList>
    </citation>
    <scope>NUCLEOTIDE SEQUENCE [LARGE SCALE GENOMIC DNA]</scope>
    <source>
        <strain evidence="3">M4U3P1</strain>
    </source>
</reference>
<dbReference type="KEGG" id="psua:FLK61_34030"/>
<keyword evidence="3" id="KW-1185">Reference proteome</keyword>
<dbReference type="AlphaFoldDB" id="A0A859FFT7"/>
<dbReference type="EMBL" id="CP041372">
    <property type="protein sequence ID" value="QKS71700.1"/>
    <property type="molecule type" value="Genomic_DNA"/>
</dbReference>
<proteinExistence type="predicted"/>
<evidence type="ECO:0000313" key="2">
    <source>
        <dbReference type="EMBL" id="QKS71700.1"/>
    </source>
</evidence>
<organism evidence="2 3">
    <name type="scientific">Paenalkalicoccus suaedae</name>
    <dbReference type="NCBI Taxonomy" id="2592382"/>
    <lineage>
        <taxon>Bacteria</taxon>
        <taxon>Bacillati</taxon>
        <taxon>Bacillota</taxon>
        <taxon>Bacilli</taxon>
        <taxon>Bacillales</taxon>
        <taxon>Bacillaceae</taxon>
        <taxon>Paenalkalicoccus</taxon>
    </lineage>
</organism>
<dbReference type="EMBL" id="CP041372">
    <property type="protein sequence ID" value="QKS71647.1"/>
    <property type="molecule type" value="Genomic_DNA"/>
</dbReference>
<accession>A0A859FFT7</accession>
<evidence type="ECO:0000313" key="1">
    <source>
        <dbReference type="EMBL" id="QKS71647.1"/>
    </source>
</evidence>
<evidence type="ECO:0000313" key="3">
    <source>
        <dbReference type="Proteomes" id="UP000318138"/>
    </source>
</evidence>
<sequence length="86" mass="10159">MTDAERKVLQIIKHLHQQKDRKANYKELGLFTGKDKSDLIKVLKSLETIGEIEVDYEAQVASLPVEYRHEKRARWDSEFNELNKNM</sequence>
<dbReference type="Proteomes" id="UP000318138">
    <property type="component" value="Chromosome"/>
</dbReference>
<dbReference type="RefSeq" id="WP_176009681.1">
    <property type="nucleotide sequence ID" value="NZ_CP041372.2"/>
</dbReference>
<gene>
    <name evidence="1" type="ORF">FLK61_33730</name>
    <name evidence="2" type="ORF">FLK61_34030</name>
</gene>
<protein>
    <submittedName>
        <fullName evidence="2">Uncharacterized protein</fullName>
    </submittedName>
</protein>